<reference evidence="7" key="1">
    <citation type="submission" date="2023-06" db="EMBL/GenBank/DDBJ databases">
        <title>SYSU T00b26.</title>
        <authorList>
            <person name="Gao L."/>
            <person name="Fang B.-Z."/>
            <person name="Li W.-J."/>
        </authorList>
    </citation>
    <scope>NUCLEOTIDE SEQUENCE</scope>
    <source>
        <strain evidence="7">SYSU T00b26</strain>
    </source>
</reference>
<name>A0ABT8G560_9MICO</name>
<dbReference type="InterPro" id="IPR037004">
    <property type="entry name" value="Exonuc_VII_ssu_sf"/>
</dbReference>
<keyword evidence="8" id="KW-1185">Reference proteome</keyword>
<dbReference type="SUPFAM" id="SSF116842">
    <property type="entry name" value="XseB-like"/>
    <property type="match status" value="1"/>
</dbReference>
<dbReference type="Proteomes" id="UP001172738">
    <property type="component" value="Unassembled WGS sequence"/>
</dbReference>
<dbReference type="PANTHER" id="PTHR34137:SF1">
    <property type="entry name" value="EXODEOXYRIBONUCLEASE 7 SMALL SUBUNIT"/>
    <property type="match status" value="1"/>
</dbReference>
<evidence type="ECO:0000313" key="8">
    <source>
        <dbReference type="Proteomes" id="UP001172738"/>
    </source>
</evidence>
<gene>
    <name evidence="6" type="primary">xseB</name>
    <name evidence="7" type="ORF">QQX04_13795</name>
</gene>
<comment type="catalytic activity">
    <reaction evidence="6">
        <text>Exonucleolytic cleavage in either 5'- to 3'- or 3'- to 5'-direction to yield nucleoside 5'-phosphates.</text>
        <dbReference type="EC" id="3.1.11.6"/>
    </reaction>
</comment>
<dbReference type="Gene3D" id="1.10.287.1040">
    <property type="entry name" value="Exonuclease VII, small subunit"/>
    <property type="match status" value="1"/>
</dbReference>
<evidence type="ECO:0000256" key="5">
    <source>
        <dbReference type="ARBA" id="ARBA00022839"/>
    </source>
</evidence>
<dbReference type="EMBL" id="JAUHPV010000011">
    <property type="protein sequence ID" value="MDN4474069.1"/>
    <property type="molecule type" value="Genomic_DNA"/>
</dbReference>
<sequence length="100" mass="10679">MERSSSTRYGGLVSNNSDDVAGMTYEDARDELIMIVAKLEAGEATLEESLGLWERGEALAARCQELLDGAKERISTVRGEADMADAGVVGIVPAEEEDDA</sequence>
<comment type="caution">
    <text evidence="7">The sequence shown here is derived from an EMBL/GenBank/DDBJ whole genome shotgun (WGS) entry which is preliminary data.</text>
</comment>
<protein>
    <recommendedName>
        <fullName evidence="6">Exodeoxyribonuclease 7 small subunit</fullName>
        <ecNumber evidence="6">3.1.11.6</ecNumber>
    </recommendedName>
    <alternativeName>
        <fullName evidence="6">Exodeoxyribonuclease VII small subunit</fullName>
        <shortName evidence="6">Exonuclease VII small subunit</shortName>
    </alternativeName>
</protein>
<keyword evidence="4 6" id="KW-0378">Hydrolase</keyword>
<evidence type="ECO:0000256" key="6">
    <source>
        <dbReference type="HAMAP-Rule" id="MF_00337"/>
    </source>
</evidence>
<comment type="function">
    <text evidence="6">Bidirectionally degrades single-stranded DNA into large acid-insoluble oligonucleotides, which are then degraded further into small acid-soluble oligonucleotides.</text>
</comment>
<evidence type="ECO:0000256" key="1">
    <source>
        <dbReference type="ARBA" id="ARBA00009998"/>
    </source>
</evidence>
<keyword evidence="2 6" id="KW-0963">Cytoplasm</keyword>
<comment type="subcellular location">
    <subcellularLocation>
        <location evidence="6">Cytoplasm</location>
    </subcellularLocation>
</comment>
<dbReference type="NCBIfam" id="NF002139">
    <property type="entry name" value="PRK00977.1-3"/>
    <property type="match status" value="1"/>
</dbReference>
<comment type="similarity">
    <text evidence="1 6">Belongs to the XseB family.</text>
</comment>
<evidence type="ECO:0000256" key="2">
    <source>
        <dbReference type="ARBA" id="ARBA00022490"/>
    </source>
</evidence>
<dbReference type="InterPro" id="IPR003761">
    <property type="entry name" value="Exonuc_VII_S"/>
</dbReference>
<evidence type="ECO:0000256" key="4">
    <source>
        <dbReference type="ARBA" id="ARBA00022801"/>
    </source>
</evidence>
<keyword evidence="5 6" id="KW-0269">Exonuclease</keyword>
<dbReference type="Pfam" id="PF02609">
    <property type="entry name" value="Exonuc_VII_S"/>
    <property type="match status" value="1"/>
</dbReference>
<comment type="subunit">
    <text evidence="6">Heterooligomer composed of large and small subunits.</text>
</comment>
<proteinExistence type="inferred from homology"/>
<organism evidence="7 8">
    <name type="scientific">Demequina zhanjiangensis</name>
    <dbReference type="NCBI Taxonomy" id="3051659"/>
    <lineage>
        <taxon>Bacteria</taxon>
        <taxon>Bacillati</taxon>
        <taxon>Actinomycetota</taxon>
        <taxon>Actinomycetes</taxon>
        <taxon>Micrococcales</taxon>
        <taxon>Demequinaceae</taxon>
        <taxon>Demequina</taxon>
    </lineage>
</organism>
<evidence type="ECO:0000256" key="3">
    <source>
        <dbReference type="ARBA" id="ARBA00022722"/>
    </source>
</evidence>
<dbReference type="EC" id="3.1.11.6" evidence="6"/>
<keyword evidence="3 6" id="KW-0540">Nuclease</keyword>
<accession>A0ABT8G560</accession>
<dbReference type="GO" id="GO:0008855">
    <property type="term" value="F:exodeoxyribonuclease VII activity"/>
    <property type="evidence" value="ECO:0007669"/>
    <property type="project" value="UniProtKB-EC"/>
</dbReference>
<dbReference type="NCBIfam" id="TIGR01280">
    <property type="entry name" value="xseB"/>
    <property type="match status" value="1"/>
</dbReference>
<dbReference type="HAMAP" id="MF_00337">
    <property type="entry name" value="Exonuc_7_S"/>
    <property type="match status" value="1"/>
</dbReference>
<evidence type="ECO:0000313" key="7">
    <source>
        <dbReference type="EMBL" id="MDN4474069.1"/>
    </source>
</evidence>
<dbReference type="PANTHER" id="PTHR34137">
    <property type="entry name" value="EXODEOXYRIBONUCLEASE 7 SMALL SUBUNIT"/>
    <property type="match status" value="1"/>
</dbReference>